<reference evidence="2 3" key="1">
    <citation type="journal article" date="2022" name="Nat. Genet.">
        <title>Improved pea reference genome and pan-genome highlight genomic features and evolutionary characteristics.</title>
        <authorList>
            <person name="Yang T."/>
            <person name="Liu R."/>
            <person name="Luo Y."/>
            <person name="Hu S."/>
            <person name="Wang D."/>
            <person name="Wang C."/>
            <person name="Pandey M.K."/>
            <person name="Ge S."/>
            <person name="Xu Q."/>
            <person name="Li N."/>
            <person name="Li G."/>
            <person name="Huang Y."/>
            <person name="Saxena R.K."/>
            <person name="Ji Y."/>
            <person name="Li M."/>
            <person name="Yan X."/>
            <person name="He Y."/>
            <person name="Liu Y."/>
            <person name="Wang X."/>
            <person name="Xiang C."/>
            <person name="Varshney R.K."/>
            <person name="Ding H."/>
            <person name="Gao S."/>
            <person name="Zong X."/>
        </authorList>
    </citation>
    <scope>NUCLEOTIDE SEQUENCE [LARGE SCALE GENOMIC DNA]</scope>
    <source>
        <strain evidence="2 3">cv. Zhongwan 6</strain>
    </source>
</reference>
<evidence type="ECO:0000259" key="1">
    <source>
        <dbReference type="PROSITE" id="PS50181"/>
    </source>
</evidence>
<dbReference type="SMART" id="SM00256">
    <property type="entry name" value="FBOX"/>
    <property type="match status" value="1"/>
</dbReference>
<protein>
    <recommendedName>
        <fullName evidence="1">F-box domain-containing protein</fullName>
    </recommendedName>
</protein>
<dbReference type="InterPro" id="IPR036047">
    <property type="entry name" value="F-box-like_dom_sf"/>
</dbReference>
<gene>
    <name evidence="2" type="ORF">KIW84_034655</name>
</gene>
<proteinExistence type="predicted"/>
<dbReference type="InterPro" id="IPR050796">
    <property type="entry name" value="SCF_F-box_component"/>
</dbReference>
<dbReference type="InterPro" id="IPR001810">
    <property type="entry name" value="F-box_dom"/>
</dbReference>
<dbReference type="NCBIfam" id="TIGR01640">
    <property type="entry name" value="F_box_assoc_1"/>
    <property type="match status" value="1"/>
</dbReference>
<evidence type="ECO:0000313" key="3">
    <source>
        <dbReference type="Proteomes" id="UP001058974"/>
    </source>
</evidence>
<evidence type="ECO:0000313" key="2">
    <source>
        <dbReference type="EMBL" id="KAI5430158.1"/>
    </source>
</evidence>
<comment type="caution">
    <text evidence="2">The sequence shown here is derived from an EMBL/GenBank/DDBJ whole genome shotgun (WGS) entry which is preliminary data.</text>
</comment>
<accession>A0A9D4Y1I5</accession>
<dbReference type="Gramene" id="Psat03G0465500-T1">
    <property type="protein sequence ID" value="KAI5430158.1"/>
    <property type="gene ID" value="KIW84_034655"/>
</dbReference>
<dbReference type="SUPFAM" id="SSF81383">
    <property type="entry name" value="F-box domain"/>
    <property type="match status" value="1"/>
</dbReference>
<name>A0A9D4Y1I5_PEA</name>
<dbReference type="InterPro" id="IPR011043">
    <property type="entry name" value="Gal_Oxase/kelch_b-propeller"/>
</dbReference>
<dbReference type="Pfam" id="PF00646">
    <property type="entry name" value="F-box"/>
    <property type="match status" value="1"/>
</dbReference>
<dbReference type="Proteomes" id="UP001058974">
    <property type="component" value="Chromosome 3"/>
</dbReference>
<dbReference type="InterPro" id="IPR017451">
    <property type="entry name" value="F-box-assoc_interact_dom"/>
</dbReference>
<dbReference type="AlphaFoldDB" id="A0A9D4Y1I5"/>
<organism evidence="2 3">
    <name type="scientific">Pisum sativum</name>
    <name type="common">Garden pea</name>
    <name type="synonym">Lathyrus oleraceus</name>
    <dbReference type="NCBI Taxonomy" id="3888"/>
    <lineage>
        <taxon>Eukaryota</taxon>
        <taxon>Viridiplantae</taxon>
        <taxon>Streptophyta</taxon>
        <taxon>Embryophyta</taxon>
        <taxon>Tracheophyta</taxon>
        <taxon>Spermatophyta</taxon>
        <taxon>Magnoliopsida</taxon>
        <taxon>eudicotyledons</taxon>
        <taxon>Gunneridae</taxon>
        <taxon>Pentapetalae</taxon>
        <taxon>rosids</taxon>
        <taxon>fabids</taxon>
        <taxon>Fabales</taxon>
        <taxon>Fabaceae</taxon>
        <taxon>Papilionoideae</taxon>
        <taxon>50 kb inversion clade</taxon>
        <taxon>NPAAA clade</taxon>
        <taxon>Hologalegina</taxon>
        <taxon>IRL clade</taxon>
        <taxon>Fabeae</taxon>
        <taxon>Lathyrus</taxon>
    </lineage>
</organism>
<dbReference type="PANTHER" id="PTHR31672">
    <property type="entry name" value="BNACNNG10540D PROTEIN"/>
    <property type="match status" value="1"/>
</dbReference>
<dbReference type="Gene3D" id="1.20.1280.50">
    <property type="match status" value="1"/>
</dbReference>
<feature type="domain" description="F-box" evidence="1">
    <location>
        <begin position="46"/>
        <end position="91"/>
    </location>
</feature>
<sequence length="471" mass="53855">QIGFHQHFLFQILTLTTSLHSYRHKQTHLPLMNSPPAKSRNLNGAPTALPVLLDELISEILSLLPVKTLMQMKCVCKLWKTIIFDPAFAKLHLQRSPRSTHLLLIQNWSNPNEGLDCSVEPYPVTNLLEIPLRIGRFSPFYTYRDIDAIPVDPHYRLKNLSCWQIVGSCNGLLCLLGGSCATKNHTTWLRLWNPATNTLSEKLAYLTNFCCRFAFGYDISTDSYKAVAFSANKVKVFRFGDNVWRNIECLPVVPFALEATRLNCHPFVYNGVYVSGAINWLAIRNKINYEWKDITVDQFVIVSLDLGTETYRELLPPQGFVEVPPVQPSVTVLMDRLCFSHRTKGTHFVLWTMMEFGVQESWTQFLKISFQNLRIDHGISDSLPYGSQLFLLPLSSCERSNTLIIATNQEGDVFSNQRAILFNWKHNRVEQVTSFYNDILWFFTKEYVESLVSTCPKTTTSTSNTYGVIDG</sequence>
<dbReference type="PROSITE" id="PS50181">
    <property type="entry name" value="FBOX"/>
    <property type="match status" value="1"/>
</dbReference>
<dbReference type="SUPFAM" id="SSF50965">
    <property type="entry name" value="Galactose oxidase, central domain"/>
    <property type="match status" value="1"/>
</dbReference>
<dbReference type="PANTHER" id="PTHR31672:SF13">
    <property type="entry name" value="F-BOX PROTEIN CPR30-LIKE"/>
    <property type="match status" value="1"/>
</dbReference>
<dbReference type="EMBL" id="JAMSHJ010000003">
    <property type="protein sequence ID" value="KAI5430158.1"/>
    <property type="molecule type" value="Genomic_DNA"/>
</dbReference>
<keyword evidence="3" id="KW-1185">Reference proteome</keyword>
<feature type="non-terminal residue" evidence="2">
    <location>
        <position position="471"/>
    </location>
</feature>